<dbReference type="Proteomes" id="UP000008810">
    <property type="component" value="Chromosome 2"/>
</dbReference>
<dbReference type="Gene3D" id="3.80.10.10">
    <property type="entry name" value="Ribonuclease Inhibitor"/>
    <property type="match status" value="1"/>
</dbReference>
<dbReference type="GO" id="GO:0098542">
    <property type="term" value="P:defense response to other organism"/>
    <property type="evidence" value="ECO:0000318"/>
    <property type="project" value="GO_Central"/>
</dbReference>
<dbReference type="CDD" id="cd14798">
    <property type="entry name" value="RX-CC_like"/>
    <property type="match status" value="1"/>
</dbReference>
<dbReference type="InterPro" id="IPR036388">
    <property type="entry name" value="WH-like_DNA-bd_sf"/>
</dbReference>
<evidence type="ECO:0000256" key="6">
    <source>
        <dbReference type="ARBA" id="ARBA00023054"/>
    </source>
</evidence>
<dbReference type="FunCoup" id="A0A2K2DH15">
    <property type="interactions" value="3"/>
</dbReference>
<feature type="domain" description="Disease resistance N-terminal" evidence="8">
    <location>
        <begin position="7"/>
        <end position="86"/>
    </location>
</feature>
<feature type="domain" description="Disease resistance protein winged helix" evidence="9">
    <location>
        <begin position="675"/>
        <end position="746"/>
    </location>
</feature>
<dbReference type="Pfam" id="PF18052">
    <property type="entry name" value="Rx_N"/>
    <property type="match status" value="1"/>
</dbReference>
<dbReference type="FunFam" id="3.40.50.300:FF:001091">
    <property type="entry name" value="Probable disease resistance protein At1g61300"/>
    <property type="match status" value="1"/>
</dbReference>
<dbReference type="FunFam" id="1.10.10.10:FF:000322">
    <property type="entry name" value="Probable disease resistance protein At1g63360"/>
    <property type="match status" value="1"/>
</dbReference>
<evidence type="ECO:0000259" key="8">
    <source>
        <dbReference type="Pfam" id="PF18052"/>
    </source>
</evidence>
<dbReference type="GO" id="GO:0009626">
    <property type="term" value="P:plant-type hypersensitive response"/>
    <property type="evidence" value="ECO:0007669"/>
    <property type="project" value="UniProtKB-ARBA"/>
</dbReference>
<dbReference type="InterPro" id="IPR038005">
    <property type="entry name" value="RX-like_CC"/>
</dbReference>
<proteinExistence type="inferred from homology"/>
<evidence type="ECO:0000259" key="9">
    <source>
        <dbReference type="Pfam" id="PF23559"/>
    </source>
</evidence>
<dbReference type="ExpressionAtlas" id="A0A2K2DH15">
    <property type="expression patterns" value="baseline"/>
</dbReference>
<organism evidence="11">
    <name type="scientific">Brachypodium distachyon</name>
    <name type="common">Purple false brome</name>
    <name type="synonym">Trachynia distachya</name>
    <dbReference type="NCBI Taxonomy" id="15368"/>
    <lineage>
        <taxon>Eukaryota</taxon>
        <taxon>Viridiplantae</taxon>
        <taxon>Streptophyta</taxon>
        <taxon>Embryophyta</taxon>
        <taxon>Tracheophyta</taxon>
        <taxon>Spermatophyta</taxon>
        <taxon>Magnoliopsida</taxon>
        <taxon>Liliopsida</taxon>
        <taxon>Poales</taxon>
        <taxon>Poaceae</taxon>
        <taxon>BOP clade</taxon>
        <taxon>Pooideae</taxon>
        <taxon>Stipodae</taxon>
        <taxon>Brachypodieae</taxon>
        <taxon>Brachypodium</taxon>
    </lineage>
</organism>
<reference evidence="11" key="2">
    <citation type="submission" date="2017-06" db="EMBL/GenBank/DDBJ databases">
        <title>WGS assembly of Brachypodium distachyon.</title>
        <authorList>
            <consortium name="The International Brachypodium Initiative"/>
            <person name="Lucas S."/>
            <person name="Harmon-Smith M."/>
            <person name="Lail K."/>
            <person name="Tice H."/>
            <person name="Grimwood J."/>
            <person name="Bruce D."/>
            <person name="Barry K."/>
            <person name="Shu S."/>
            <person name="Lindquist E."/>
            <person name="Wang M."/>
            <person name="Pitluck S."/>
            <person name="Vogel J.P."/>
            <person name="Garvin D.F."/>
            <person name="Mockler T.C."/>
            <person name="Schmutz J."/>
            <person name="Rokhsar D."/>
            <person name="Bevan M.W."/>
        </authorList>
    </citation>
    <scope>NUCLEOTIDE SEQUENCE</scope>
    <source>
        <strain evidence="11">Bd21</strain>
    </source>
</reference>
<reference evidence="11 12" key="1">
    <citation type="journal article" date="2010" name="Nature">
        <title>Genome sequencing and analysis of the model grass Brachypodium distachyon.</title>
        <authorList>
            <consortium name="International Brachypodium Initiative"/>
        </authorList>
    </citation>
    <scope>NUCLEOTIDE SEQUENCE [LARGE SCALE GENOMIC DNA]</scope>
    <source>
        <strain evidence="11 12">Bd21</strain>
    </source>
</reference>
<evidence type="ECO:0000313" key="13">
    <source>
        <dbReference type="Proteomes" id="UP000008810"/>
    </source>
</evidence>
<keyword evidence="2" id="KW-0433">Leucine-rich repeat</keyword>
<dbReference type="PANTHER" id="PTHR19338:SF18">
    <property type="entry name" value="NB-ARC DOMAIN-CONTAINING PROTEIN"/>
    <property type="match status" value="1"/>
</dbReference>
<dbReference type="EnsemblPlants" id="PNT73570">
    <property type="protein sequence ID" value="PNT73570"/>
    <property type="gene ID" value="BRADI_2g60434v3"/>
</dbReference>
<dbReference type="GO" id="GO:0043531">
    <property type="term" value="F:ADP binding"/>
    <property type="evidence" value="ECO:0007669"/>
    <property type="project" value="InterPro"/>
</dbReference>
<dbReference type="InterPro" id="IPR041118">
    <property type="entry name" value="Rx_N"/>
</dbReference>
<evidence type="ECO:0000313" key="12">
    <source>
        <dbReference type="EnsemblPlants" id="PNT73570"/>
    </source>
</evidence>
<keyword evidence="3" id="KW-0677">Repeat</keyword>
<dbReference type="InterPro" id="IPR055414">
    <property type="entry name" value="LRR_R13L4/SHOC2-like"/>
</dbReference>
<dbReference type="InterPro" id="IPR032675">
    <property type="entry name" value="LRR_dom_sf"/>
</dbReference>
<protein>
    <recommendedName>
        <fullName evidence="14">NB-ARC domain-containing protein</fullName>
    </recommendedName>
</protein>
<dbReference type="Gene3D" id="1.20.5.4130">
    <property type="match status" value="2"/>
</dbReference>
<dbReference type="GO" id="GO:0002758">
    <property type="term" value="P:innate immune response-activating signaling pathway"/>
    <property type="evidence" value="ECO:0007669"/>
    <property type="project" value="UniProtKB-ARBA"/>
</dbReference>
<dbReference type="SUPFAM" id="SSF52540">
    <property type="entry name" value="P-loop containing nucleoside triphosphate hydrolases"/>
    <property type="match status" value="2"/>
</dbReference>
<dbReference type="InParanoid" id="A0A2K2DH15"/>
<feature type="domain" description="NB-ARC" evidence="7">
    <location>
        <begin position="410"/>
        <end position="587"/>
    </location>
</feature>
<keyword evidence="13" id="KW-1185">Reference proteome</keyword>
<dbReference type="InterPro" id="IPR042197">
    <property type="entry name" value="Apaf_helical"/>
</dbReference>
<dbReference type="EMBL" id="CM000881">
    <property type="protein sequence ID" value="PNT73570.1"/>
    <property type="molecule type" value="Genomic_DNA"/>
</dbReference>
<evidence type="ECO:0000259" key="10">
    <source>
        <dbReference type="Pfam" id="PF23598"/>
    </source>
</evidence>
<evidence type="ECO:0000256" key="5">
    <source>
        <dbReference type="ARBA" id="ARBA00022821"/>
    </source>
</evidence>
<keyword evidence="5" id="KW-0611">Plant defense</keyword>
<keyword evidence="4" id="KW-0547">Nucleotide-binding</keyword>
<feature type="domain" description="Disease resistance R13L4/SHOC-2-like LRR" evidence="10">
    <location>
        <begin position="793"/>
        <end position="1153"/>
    </location>
</feature>
<dbReference type="InterPro" id="IPR027417">
    <property type="entry name" value="P-loop_NTPase"/>
</dbReference>
<dbReference type="Pfam" id="PF23559">
    <property type="entry name" value="WHD_DRP"/>
    <property type="match status" value="1"/>
</dbReference>
<dbReference type="Gene3D" id="1.10.8.430">
    <property type="entry name" value="Helical domain of apoptotic protease-activating factors"/>
    <property type="match status" value="1"/>
</dbReference>
<sequence>MEIAMAAIGPLLPKLSDLLVGEFTLKKRVRKGIESLVTELTLMQAILGKVAKVPAEQLDEGVKIWATKVKELSYQMEDIVDAFIVGGEDGGEPVRPEHGIKKLLNKAIKLFKKARYFHQISGAIEEVVGQAKQLGELRQRYEQDMHDSDHGASVDPRLMAPYTDVTELVGIEDTRDELINMLIEGDDWFKHPLKTVSVVGFGGLGKTTLVKAVITGWGHGASLGAALSILLGKQNENYSECFCSNRIASAASFLPPKARRLTVCLQPWRSPWGLSALSSRSSATCLLVAKVPPEQLDMGVKIWAGNVKELSYQMEDIVDTFMVFVEDGDEPANPKNRVKKLLKKVTKLLKKGRVLHRISDALEEAVGQAKQLAELRQRYEHAMGDSSVAASVDPRVMALYTDVAELVGIEDTRDELINMLIKDDDWLKHPLKTVSIVGFGGLGKTTLAKAAYDKVKVQFDCGAFVSVSQNPNMEKVLKDVLFELNKKKYAKIYNAARGEKQLIDELIEFLNDKRYLIVIDDIWDKKAWELIKCAFSKNNLGSRLITTTRIVSVSEACCSSSDDIYRMKPLSDDYSRRLFYKRIFSHEESCPPELVQVSQDILKKCDGIPLAIITISGLLTSNCQVKTKDQWYRLLNSIGRGLAEDHSVEEMKKILLYSYYDLPFYLKPCLLYLSIFPEDYKVRSCELIWRWIAEGFVYSERQETSLYELGEYYLNELINRSLIQLVGMNDKGGVTTCRVHDMVLDLLCSLSSEENFVTILDGTERKVPYLQGKVRRLSIQKSKVDAATISISQVRSLIDFTEDTINKVLLTSSFQVLRVLDLEDCTISDIGHFQNLVHLRYLGLKGTCVTELPMGIGKLRFLQTLDLRKTGIKQLPTSIVLLSHLMCLYVHGDIKLPSGMDKLTSLEVIEGPLIGKSHDIFNIDIVKELSYFTKLRVLRCTCKFMDDSLNKTLVESLGSLHKLECLNISGHYGPVHLVLEGWVPPPQLRVSYFSWLPTVPAWINPSSLPLISSLTLLVKKVRPEDIRLLGMLPALRYLRLMGDPTLPVSADTVETSVITADAFPCLTVCLFFRVAAVPSIFPRGAALKLKLLRFAFPAIRMARGNIDFGMGHLPSLEKVEVEILSVGGRCKMTEEAIAALRAAVADHPNHPAIRFS</sequence>
<evidence type="ECO:0000256" key="4">
    <source>
        <dbReference type="ARBA" id="ARBA00022741"/>
    </source>
</evidence>
<dbReference type="Pfam" id="PF23598">
    <property type="entry name" value="LRR_14"/>
    <property type="match status" value="1"/>
</dbReference>
<dbReference type="InterPro" id="IPR058922">
    <property type="entry name" value="WHD_DRP"/>
</dbReference>
<dbReference type="PRINTS" id="PR00364">
    <property type="entry name" value="DISEASERSIST"/>
</dbReference>
<evidence type="ECO:0000256" key="3">
    <source>
        <dbReference type="ARBA" id="ARBA00022737"/>
    </source>
</evidence>
<keyword evidence="6" id="KW-0175">Coiled coil</keyword>
<dbReference type="OrthoDB" id="682957at2759"/>
<name>A0A2K2DH15_BRADI</name>
<dbReference type="AlphaFoldDB" id="A0A2K2DH15"/>
<reference evidence="12" key="3">
    <citation type="submission" date="2018-08" db="UniProtKB">
        <authorList>
            <consortium name="EnsemblPlants"/>
        </authorList>
    </citation>
    <scope>IDENTIFICATION</scope>
    <source>
        <strain evidence="12">cv. Bd21</strain>
    </source>
</reference>
<evidence type="ECO:0000256" key="1">
    <source>
        <dbReference type="ARBA" id="ARBA00008894"/>
    </source>
</evidence>
<accession>A0A2K2DH15</accession>
<dbReference type="Gene3D" id="1.10.10.10">
    <property type="entry name" value="Winged helix-like DNA-binding domain superfamily/Winged helix DNA-binding domain"/>
    <property type="match status" value="1"/>
</dbReference>
<dbReference type="Pfam" id="PF00931">
    <property type="entry name" value="NB-ARC"/>
    <property type="match status" value="1"/>
</dbReference>
<dbReference type="SUPFAM" id="SSF52058">
    <property type="entry name" value="L domain-like"/>
    <property type="match status" value="1"/>
</dbReference>
<gene>
    <name evidence="11" type="ORF">BRADI_2g60434v3</name>
</gene>
<dbReference type="GO" id="GO:0042742">
    <property type="term" value="P:defense response to bacterium"/>
    <property type="evidence" value="ECO:0007669"/>
    <property type="project" value="UniProtKB-ARBA"/>
</dbReference>
<evidence type="ECO:0000259" key="7">
    <source>
        <dbReference type="Pfam" id="PF00931"/>
    </source>
</evidence>
<evidence type="ECO:0008006" key="14">
    <source>
        <dbReference type="Google" id="ProtNLM"/>
    </source>
</evidence>
<evidence type="ECO:0000313" key="11">
    <source>
        <dbReference type="EMBL" id="PNT73570.1"/>
    </source>
</evidence>
<evidence type="ECO:0000256" key="2">
    <source>
        <dbReference type="ARBA" id="ARBA00022614"/>
    </source>
</evidence>
<dbReference type="PANTHER" id="PTHR19338">
    <property type="entry name" value="TRANSLOCASE OF INNER MITOCHONDRIAL MEMBRANE 13 HOMOLOG"/>
    <property type="match status" value="1"/>
</dbReference>
<dbReference type="Gene3D" id="3.40.50.300">
    <property type="entry name" value="P-loop containing nucleotide triphosphate hydrolases"/>
    <property type="match status" value="2"/>
</dbReference>
<comment type="similarity">
    <text evidence="1">Belongs to the disease resistance NB-LRR family.</text>
</comment>
<dbReference type="InterPro" id="IPR002182">
    <property type="entry name" value="NB-ARC"/>
</dbReference>
<dbReference type="Gramene" id="PNT73570">
    <property type="protein sequence ID" value="PNT73570"/>
    <property type="gene ID" value="BRADI_2g60434v3"/>
</dbReference>